<dbReference type="SMART" id="SM00044">
    <property type="entry name" value="CYCc"/>
    <property type="match status" value="1"/>
</dbReference>
<dbReference type="GO" id="GO:0005886">
    <property type="term" value="C:plasma membrane"/>
    <property type="evidence" value="ECO:0007669"/>
    <property type="project" value="TreeGrafter"/>
</dbReference>
<sequence length="989" mass="111262">MQVVADLNNMSWRVRPEEVLLEVGRPFSSKLGLQRNEQCFEPGLEKLHRGRGSLTSYTSLPPAQVFTTVGIYKGNRVAIKKIHIKKKLDINKKLLWEIKQVRDVTNENTVRFVGACIECPIVLILTEYSPKGSLKDVLQNDELKLDWNFRMSLIHDVVKGMAYLHNSEVMVHGKLRSCNCLIDGRFVLKISDFGLKTLTTPSEIIKDNVYYMKLLWVAPELLPLTVVPGTPATQKGDVYSFAIILEEIVVRGGPFEDARQTMIPQDILSRVVSRECPPFRPTVGNRACQEDLLDLMERSWADNPDDRPTFEAIRGVIRYIRKGYCEDLMDDLLRRMEQYANNLEVLVEEKTDQLSQEKKRSEELLYQVLPRPVAQQLMAGEMVQPEQFECVTVYFSDIVGFTVLCAQSTPMQARKPHVVRGNDLNIYSCLNSSCQAKTLAPGKTQGVATQTSKDPLLNAGGNIYHTLLPTAIARGSCCWFRDSLTEPCDGGTNVHSTANSHSARDINQVETIGDAYMVVSGLPERNGDDHAREISLMALAILDAVNAFTIQHKPDAQLKVRIGIHSAFNPKNGRHAVQTSLWQLSKLYAQGCADVCSSIRYKRFEKLKMLGKYRSLSRYHAVRVKKMQTPWHDSLDFTVPKNCINFVQSPKTTTTPRLTLMVTTVDEVIKSRRRQRWIRADRTCKNLQCLVAISGSLLYERWNDPAGLTHINMVLERAMSSSILRMVDDSTGIHPSKKSKGPSGYSHTRVLSLGKYHVLLLLALTRTSPVVEELIFENPLFFIDLLFLQLEVSLDVLKDTFNLSTYSSFFLIESAHKSRESRLLNPPDKVNGFGSLLMLVSSYPSPPSSSSLHYSPFHFSYVDPADSDVKFSLLVQWEPFLPRGLPCSNQQSLITLHLALNMSIVQEDPLILLIWSCMCWSSGSKDATFLLVWRHCQHSVQNGVNRATESGKPPPVHPTEIRTSISPSSAVEQLNMTSALANYATEAGN</sequence>
<dbReference type="GO" id="GO:0004383">
    <property type="term" value="F:guanylate cyclase activity"/>
    <property type="evidence" value="ECO:0007669"/>
    <property type="project" value="UniProtKB-EC"/>
</dbReference>
<keyword evidence="9" id="KW-0456">Lyase</keyword>
<evidence type="ECO:0000256" key="4">
    <source>
        <dbReference type="ARBA" id="ARBA00022692"/>
    </source>
</evidence>
<evidence type="ECO:0000256" key="5">
    <source>
        <dbReference type="ARBA" id="ARBA00022741"/>
    </source>
</evidence>
<dbReference type="PANTHER" id="PTHR11920">
    <property type="entry name" value="GUANYLYL CYCLASE"/>
    <property type="match status" value="1"/>
</dbReference>
<keyword evidence="4" id="KW-0812">Transmembrane</keyword>
<reference evidence="14" key="1">
    <citation type="submission" date="2020-11" db="EMBL/GenBank/DDBJ databases">
        <authorList>
            <person name="Tran Van P."/>
        </authorList>
    </citation>
    <scope>NUCLEOTIDE SEQUENCE</scope>
</reference>
<dbReference type="Gene3D" id="3.30.70.1230">
    <property type="entry name" value="Nucleotide cyclase"/>
    <property type="match status" value="1"/>
</dbReference>
<dbReference type="FunFam" id="1.10.510.10:FF:000736">
    <property type="entry name" value="Guanylate cyclase"/>
    <property type="match status" value="1"/>
</dbReference>
<keyword evidence="8" id="KW-0325">Glycoprotein</keyword>
<dbReference type="SUPFAM" id="SSF55073">
    <property type="entry name" value="Nucleotide cyclase"/>
    <property type="match status" value="2"/>
</dbReference>
<dbReference type="InterPro" id="IPR000719">
    <property type="entry name" value="Prot_kinase_dom"/>
</dbReference>
<dbReference type="CDD" id="cd07302">
    <property type="entry name" value="CHD"/>
    <property type="match status" value="1"/>
</dbReference>
<dbReference type="SUPFAM" id="SSF56112">
    <property type="entry name" value="Protein kinase-like (PK-like)"/>
    <property type="match status" value="1"/>
</dbReference>
<feature type="coiled-coil region" evidence="11">
    <location>
        <begin position="329"/>
        <end position="360"/>
    </location>
</feature>
<comment type="subcellular location">
    <subcellularLocation>
        <location evidence="2">Membrane</location>
        <topology evidence="2">Single-pass membrane protein</topology>
    </subcellularLocation>
</comment>
<dbReference type="InterPro" id="IPR001245">
    <property type="entry name" value="Ser-Thr/Tyr_kinase_cat_dom"/>
</dbReference>
<evidence type="ECO:0000256" key="1">
    <source>
        <dbReference type="ARBA" id="ARBA00001436"/>
    </source>
</evidence>
<dbReference type="PROSITE" id="PS50125">
    <property type="entry name" value="GUANYLATE_CYCLASE_2"/>
    <property type="match status" value="1"/>
</dbReference>
<dbReference type="GO" id="GO:0007168">
    <property type="term" value="P:receptor guanylyl cyclase signaling pathway"/>
    <property type="evidence" value="ECO:0007669"/>
    <property type="project" value="TreeGrafter"/>
</dbReference>
<dbReference type="InterPro" id="IPR050401">
    <property type="entry name" value="Cyclic_nucleotide_synthase"/>
</dbReference>
<evidence type="ECO:0000256" key="8">
    <source>
        <dbReference type="ARBA" id="ARBA00023180"/>
    </source>
</evidence>
<dbReference type="EMBL" id="OC318938">
    <property type="protein sequence ID" value="CAD7403734.1"/>
    <property type="molecule type" value="Genomic_DNA"/>
</dbReference>
<dbReference type="GO" id="GO:0035556">
    <property type="term" value="P:intracellular signal transduction"/>
    <property type="evidence" value="ECO:0007669"/>
    <property type="project" value="InterPro"/>
</dbReference>
<organism evidence="14">
    <name type="scientific">Timema cristinae</name>
    <name type="common">Walking stick</name>
    <dbReference type="NCBI Taxonomy" id="61476"/>
    <lineage>
        <taxon>Eukaryota</taxon>
        <taxon>Metazoa</taxon>
        <taxon>Ecdysozoa</taxon>
        <taxon>Arthropoda</taxon>
        <taxon>Hexapoda</taxon>
        <taxon>Insecta</taxon>
        <taxon>Pterygota</taxon>
        <taxon>Neoptera</taxon>
        <taxon>Polyneoptera</taxon>
        <taxon>Phasmatodea</taxon>
        <taxon>Timematodea</taxon>
        <taxon>Timematoidea</taxon>
        <taxon>Timematidae</taxon>
        <taxon>Timema</taxon>
    </lineage>
</organism>
<dbReference type="Pfam" id="PF07714">
    <property type="entry name" value="PK_Tyr_Ser-Thr"/>
    <property type="match status" value="1"/>
</dbReference>
<evidence type="ECO:0000256" key="7">
    <source>
        <dbReference type="ARBA" id="ARBA00023136"/>
    </source>
</evidence>
<evidence type="ECO:0000259" key="13">
    <source>
        <dbReference type="PROSITE" id="PS50125"/>
    </source>
</evidence>
<dbReference type="GO" id="GO:0005524">
    <property type="term" value="F:ATP binding"/>
    <property type="evidence" value="ECO:0007669"/>
    <property type="project" value="InterPro"/>
</dbReference>
<name>A0A7R9H0X9_TIMCR</name>
<dbReference type="AlphaFoldDB" id="A0A7R9H0X9"/>
<evidence type="ECO:0000256" key="3">
    <source>
        <dbReference type="ARBA" id="ARBA00012202"/>
    </source>
</evidence>
<evidence type="ECO:0000256" key="10">
    <source>
        <dbReference type="ARBA" id="ARBA00023293"/>
    </source>
</evidence>
<dbReference type="InterPro" id="IPR011009">
    <property type="entry name" value="Kinase-like_dom_sf"/>
</dbReference>
<dbReference type="PANTHER" id="PTHR11920:SF274">
    <property type="entry name" value="GUANYLATE CYCLASE"/>
    <property type="match status" value="1"/>
</dbReference>
<feature type="domain" description="Guanylate cyclase" evidence="13">
    <location>
        <begin position="392"/>
        <end position="566"/>
    </location>
</feature>
<comment type="catalytic activity">
    <reaction evidence="1">
        <text>GTP = 3',5'-cyclic GMP + diphosphate</text>
        <dbReference type="Rhea" id="RHEA:13665"/>
        <dbReference type="ChEBI" id="CHEBI:33019"/>
        <dbReference type="ChEBI" id="CHEBI:37565"/>
        <dbReference type="ChEBI" id="CHEBI:57746"/>
        <dbReference type="EC" id="4.6.1.2"/>
    </reaction>
</comment>
<proteinExistence type="predicted"/>
<evidence type="ECO:0000259" key="12">
    <source>
        <dbReference type="PROSITE" id="PS50011"/>
    </source>
</evidence>
<accession>A0A7R9H0X9</accession>
<keyword evidence="6" id="KW-1133">Transmembrane helix</keyword>
<dbReference type="Gene3D" id="1.10.510.10">
    <property type="entry name" value="Transferase(Phosphotransferase) domain 1"/>
    <property type="match status" value="1"/>
</dbReference>
<evidence type="ECO:0000256" key="11">
    <source>
        <dbReference type="SAM" id="Coils"/>
    </source>
</evidence>
<dbReference type="GO" id="GO:0004672">
    <property type="term" value="F:protein kinase activity"/>
    <property type="evidence" value="ECO:0007669"/>
    <property type="project" value="InterPro"/>
</dbReference>
<dbReference type="GO" id="GO:0001653">
    <property type="term" value="F:peptide receptor activity"/>
    <property type="evidence" value="ECO:0007669"/>
    <property type="project" value="TreeGrafter"/>
</dbReference>
<dbReference type="InterPro" id="IPR001054">
    <property type="entry name" value="A/G_cyclase"/>
</dbReference>
<dbReference type="InterPro" id="IPR029787">
    <property type="entry name" value="Nucleotide_cyclase"/>
</dbReference>
<protein>
    <recommendedName>
        <fullName evidence="3">guanylate cyclase</fullName>
        <ecNumber evidence="3">4.6.1.2</ecNumber>
    </recommendedName>
</protein>
<dbReference type="GO" id="GO:0004016">
    <property type="term" value="F:adenylate cyclase activity"/>
    <property type="evidence" value="ECO:0007669"/>
    <property type="project" value="TreeGrafter"/>
</dbReference>
<dbReference type="Gene3D" id="6.10.250.780">
    <property type="match status" value="1"/>
</dbReference>
<feature type="domain" description="Protein kinase" evidence="12">
    <location>
        <begin position="41"/>
        <end position="320"/>
    </location>
</feature>
<dbReference type="PROSITE" id="PS50011">
    <property type="entry name" value="PROTEIN_KINASE_DOM"/>
    <property type="match status" value="1"/>
</dbReference>
<gene>
    <name evidence="14" type="ORF">TCEB3V08_LOCUS7134</name>
</gene>
<keyword evidence="11" id="KW-0175">Coiled coil</keyword>
<dbReference type="EC" id="4.6.1.2" evidence="3"/>
<evidence type="ECO:0000256" key="6">
    <source>
        <dbReference type="ARBA" id="ARBA00022989"/>
    </source>
</evidence>
<keyword evidence="7" id="KW-0472">Membrane</keyword>
<keyword evidence="10" id="KW-0141">cGMP biosynthesis</keyword>
<evidence type="ECO:0000313" key="14">
    <source>
        <dbReference type="EMBL" id="CAD7403734.1"/>
    </source>
</evidence>
<evidence type="ECO:0000256" key="2">
    <source>
        <dbReference type="ARBA" id="ARBA00004167"/>
    </source>
</evidence>
<keyword evidence="5" id="KW-0547">Nucleotide-binding</keyword>
<dbReference type="Pfam" id="PF00211">
    <property type="entry name" value="Guanylate_cyc"/>
    <property type="match status" value="2"/>
</dbReference>
<evidence type="ECO:0000256" key="9">
    <source>
        <dbReference type="ARBA" id="ARBA00023239"/>
    </source>
</evidence>